<dbReference type="GO" id="GO:0008061">
    <property type="term" value="F:chitin binding"/>
    <property type="evidence" value="ECO:0007669"/>
    <property type="project" value="InterPro"/>
</dbReference>
<dbReference type="SUPFAM" id="SSF57625">
    <property type="entry name" value="Invertebrate chitin-binding proteins"/>
    <property type="match status" value="1"/>
</dbReference>
<dbReference type="GO" id="GO:0005576">
    <property type="term" value="C:extracellular region"/>
    <property type="evidence" value="ECO:0007669"/>
    <property type="project" value="InterPro"/>
</dbReference>
<evidence type="ECO:0000256" key="1">
    <source>
        <dbReference type="SAM" id="MobiDB-lite"/>
    </source>
</evidence>
<evidence type="ECO:0000313" key="3">
    <source>
        <dbReference type="EMBL" id="GFS85170.1"/>
    </source>
</evidence>
<protein>
    <submittedName>
        <fullName evidence="3">Chitin-binding type-2 domain-containing protein</fullName>
    </submittedName>
</protein>
<organism evidence="3 4">
    <name type="scientific">Nephila pilipes</name>
    <name type="common">Giant wood spider</name>
    <name type="synonym">Nephila maculata</name>
    <dbReference type="NCBI Taxonomy" id="299642"/>
    <lineage>
        <taxon>Eukaryota</taxon>
        <taxon>Metazoa</taxon>
        <taxon>Ecdysozoa</taxon>
        <taxon>Arthropoda</taxon>
        <taxon>Chelicerata</taxon>
        <taxon>Arachnida</taxon>
        <taxon>Araneae</taxon>
        <taxon>Araneomorphae</taxon>
        <taxon>Entelegynae</taxon>
        <taxon>Araneoidea</taxon>
        <taxon>Nephilidae</taxon>
        <taxon>Nephila</taxon>
    </lineage>
</organism>
<name>A0A8X6T7J9_NEPPI</name>
<dbReference type="Pfam" id="PF01607">
    <property type="entry name" value="CBM_14"/>
    <property type="match status" value="1"/>
</dbReference>
<dbReference type="Gene3D" id="2.170.140.10">
    <property type="entry name" value="Chitin binding domain"/>
    <property type="match status" value="1"/>
</dbReference>
<evidence type="ECO:0000259" key="2">
    <source>
        <dbReference type="PROSITE" id="PS50940"/>
    </source>
</evidence>
<accession>A0A8X6T7J9</accession>
<feature type="compositionally biased region" description="Polar residues" evidence="1">
    <location>
        <begin position="72"/>
        <end position="91"/>
    </location>
</feature>
<dbReference type="InterPro" id="IPR052976">
    <property type="entry name" value="Scoloptoxin-like"/>
</dbReference>
<dbReference type="OrthoDB" id="6429916at2759"/>
<dbReference type="PANTHER" id="PTHR22933:SF43">
    <property type="entry name" value="LP10131P"/>
    <property type="match status" value="1"/>
</dbReference>
<dbReference type="PROSITE" id="PS50940">
    <property type="entry name" value="CHIT_BIND_II"/>
    <property type="match status" value="1"/>
</dbReference>
<keyword evidence="4" id="KW-1185">Reference proteome</keyword>
<proteinExistence type="predicted"/>
<dbReference type="EMBL" id="BMAW01098500">
    <property type="protein sequence ID" value="GFS85170.1"/>
    <property type="molecule type" value="Genomic_DNA"/>
</dbReference>
<sequence>MFSRVHQNLVERRSFTTMMQDTGRLRAIRTPIFEEGLLMLLTEILFWFFISSEEMLVTIYFLFLLGLGLSQEQEPHTSNPDTSTTRRSNPASGFDTKFDPKDFDFDENDFIWSLQKSITFSLLRDSMKLLAKMDGTTLKSVWNILNNMRSSRIFLDILFYEFLSDFAGEEFDFSPEIIQELSSANDRLSYKMVHRTGTLGTPKEDLRTVSFEESDLANENWETLFPDQEYLMFPGDDEYVSNFVDEPCENNKYPIQVGSIRGIPGEDFPDYIDIPMTFFSCAGRKRIPGFYADLDTGCQVFHVCWPHRRESFLCPVGTVFNQAILACDYWYSVNCSLAPLYYDNDPFAYEDEAPTATTESLIDDILEKTTGRVPTDFHASTTEHYTEYIPKNDESYFENEDLKTVMKFLPIKSKITSYSRPVEPEISISTSVPTEFKESITKEKKIESGTKSDVSDGLLLKDVLGIADKAAKDTMKLVAKLHSVDTRHRMPVKMVPEYELHAKHIPLIVKKPIAPVIPAEKPLVKINPRFIVKPAFKEVTYKKIKVKPLLKSKLGKPIKSHKGHFIKSLEPSKEHLPEILSKSFQLASGVLHDGILPLTRKILMESYAKQSKVNKH</sequence>
<dbReference type="PANTHER" id="PTHR22933">
    <property type="entry name" value="FI18007P1-RELATED"/>
    <property type="match status" value="1"/>
</dbReference>
<feature type="domain" description="Chitin-binding type-2" evidence="2">
    <location>
        <begin position="278"/>
        <end position="337"/>
    </location>
</feature>
<dbReference type="SMART" id="SM00494">
    <property type="entry name" value="ChtBD2"/>
    <property type="match status" value="1"/>
</dbReference>
<evidence type="ECO:0000313" key="4">
    <source>
        <dbReference type="Proteomes" id="UP000887013"/>
    </source>
</evidence>
<feature type="region of interest" description="Disordered" evidence="1">
    <location>
        <begin position="72"/>
        <end position="95"/>
    </location>
</feature>
<dbReference type="InterPro" id="IPR036508">
    <property type="entry name" value="Chitin-bd_dom_sf"/>
</dbReference>
<dbReference type="AlphaFoldDB" id="A0A8X6T7J9"/>
<dbReference type="Proteomes" id="UP000887013">
    <property type="component" value="Unassembled WGS sequence"/>
</dbReference>
<dbReference type="InterPro" id="IPR002557">
    <property type="entry name" value="Chitin-bd_dom"/>
</dbReference>
<reference evidence="3" key="1">
    <citation type="submission" date="2020-08" db="EMBL/GenBank/DDBJ databases">
        <title>Multicomponent nature underlies the extraordinary mechanical properties of spider dragline silk.</title>
        <authorList>
            <person name="Kono N."/>
            <person name="Nakamura H."/>
            <person name="Mori M."/>
            <person name="Yoshida Y."/>
            <person name="Ohtoshi R."/>
            <person name="Malay A.D."/>
            <person name="Moran D.A.P."/>
            <person name="Tomita M."/>
            <person name="Numata K."/>
            <person name="Arakawa K."/>
        </authorList>
    </citation>
    <scope>NUCLEOTIDE SEQUENCE</scope>
</reference>
<gene>
    <name evidence="3" type="primary">NCL1_14659</name>
    <name evidence="3" type="ORF">NPIL_554941</name>
</gene>
<comment type="caution">
    <text evidence="3">The sequence shown here is derived from an EMBL/GenBank/DDBJ whole genome shotgun (WGS) entry which is preliminary data.</text>
</comment>